<dbReference type="PROSITE" id="PS00678">
    <property type="entry name" value="WD_REPEATS_1"/>
    <property type="match status" value="1"/>
</dbReference>
<dbReference type="InterPro" id="IPR001680">
    <property type="entry name" value="WD40_rpt"/>
</dbReference>
<dbReference type="InterPro" id="IPR019775">
    <property type="entry name" value="WD40_repeat_CS"/>
</dbReference>
<organism evidence="6 7">
    <name type="scientific">Cupriavidus basilensis</name>
    <dbReference type="NCBI Taxonomy" id="68895"/>
    <lineage>
        <taxon>Bacteria</taxon>
        <taxon>Pseudomonadati</taxon>
        <taxon>Pseudomonadota</taxon>
        <taxon>Betaproteobacteria</taxon>
        <taxon>Burkholderiales</taxon>
        <taxon>Burkholderiaceae</taxon>
        <taxon>Cupriavidus</taxon>
    </lineage>
</organism>
<accession>A0A0C4Y8W9</accession>
<dbReference type="Pfam" id="PF00400">
    <property type="entry name" value="WD40"/>
    <property type="match status" value="2"/>
</dbReference>
<name>A0A0C4Y8W9_9BURK</name>
<dbReference type="Proteomes" id="UP000031843">
    <property type="component" value="Chromosome secondary"/>
</dbReference>
<dbReference type="Pfam" id="PF20703">
    <property type="entry name" value="nSTAND1"/>
    <property type="match status" value="1"/>
</dbReference>
<dbReference type="Gene3D" id="3.40.50.300">
    <property type="entry name" value="P-loop containing nucleotide triphosphate hydrolases"/>
    <property type="match status" value="1"/>
</dbReference>
<dbReference type="InterPro" id="IPR027417">
    <property type="entry name" value="P-loop_NTPase"/>
</dbReference>
<dbReference type="SUPFAM" id="SSF52540">
    <property type="entry name" value="P-loop containing nucleoside triphosphate hydrolases"/>
    <property type="match status" value="1"/>
</dbReference>
<keyword evidence="7" id="KW-1185">Reference proteome</keyword>
<dbReference type="PANTHER" id="PTHR44129">
    <property type="entry name" value="WD REPEAT-CONTAINING PROTEIN POP1"/>
    <property type="match status" value="1"/>
</dbReference>
<feature type="repeat" description="WD" evidence="3">
    <location>
        <begin position="604"/>
        <end position="644"/>
    </location>
</feature>
<reference evidence="6 7" key="1">
    <citation type="journal article" date="2015" name="Genome Announc.">
        <title>Complete Genome Sequence of Cupriavidus basilensis 4G11, Isolated from the Oak Ridge Field Research Center Site.</title>
        <authorList>
            <person name="Ray J."/>
            <person name="Waters R.J."/>
            <person name="Skerker J.M."/>
            <person name="Kuehl J.V."/>
            <person name="Price M.N."/>
            <person name="Huang J."/>
            <person name="Chakraborty R."/>
            <person name="Arkin A.P."/>
            <person name="Deutschbauer A."/>
        </authorList>
    </citation>
    <scope>NUCLEOTIDE SEQUENCE [LARGE SCALE GENOMIC DNA]</scope>
    <source>
        <strain evidence="6">4G11</strain>
    </source>
</reference>
<dbReference type="RefSeq" id="WP_043353094.1">
    <property type="nucleotide sequence ID" value="NZ_CP010537.1"/>
</dbReference>
<feature type="transmembrane region" description="Helical" evidence="4">
    <location>
        <begin position="467"/>
        <end position="489"/>
    </location>
</feature>
<evidence type="ECO:0000256" key="1">
    <source>
        <dbReference type="ARBA" id="ARBA00022574"/>
    </source>
</evidence>
<dbReference type="SUPFAM" id="SSF101898">
    <property type="entry name" value="NHL repeat"/>
    <property type="match status" value="1"/>
</dbReference>
<keyword evidence="1 3" id="KW-0853">WD repeat</keyword>
<dbReference type="KEGG" id="cbw:RR42_s0301"/>
<dbReference type="STRING" id="68895.RR42_s0301"/>
<evidence type="ECO:0000259" key="5">
    <source>
        <dbReference type="Pfam" id="PF20703"/>
    </source>
</evidence>
<dbReference type="AlphaFoldDB" id="A0A0C4Y8W9"/>
<dbReference type="InterPro" id="IPR036322">
    <property type="entry name" value="WD40_repeat_dom_sf"/>
</dbReference>
<evidence type="ECO:0000256" key="2">
    <source>
        <dbReference type="ARBA" id="ARBA00022737"/>
    </source>
</evidence>
<evidence type="ECO:0000256" key="4">
    <source>
        <dbReference type="SAM" id="Phobius"/>
    </source>
</evidence>
<dbReference type="SUPFAM" id="SSF50978">
    <property type="entry name" value="WD40 repeat-like"/>
    <property type="match status" value="1"/>
</dbReference>
<keyword evidence="4" id="KW-0812">Transmembrane</keyword>
<dbReference type="InterPro" id="IPR049052">
    <property type="entry name" value="nSTAND1"/>
</dbReference>
<evidence type="ECO:0000313" key="6">
    <source>
        <dbReference type="EMBL" id="AJG21897.1"/>
    </source>
</evidence>
<evidence type="ECO:0000313" key="7">
    <source>
        <dbReference type="Proteomes" id="UP000031843"/>
    </source>
</evidence>
<dbReference type="SMART" id="SM00320">
    <property type="entry name" value="WD40"/>
    <property type="match status" value="6"/>
</dbReference>
<dbReference type="OrthoDB" id="135039at2"/>
<dbReference type="EMBL" id="CP010537">
    <property type="protein sequence ID" value="AJG21897.1"/>
    <property type="molecule type" value="Genomic_DNA"/>
</dbReference>
<feature type="domain" description="Novel STAND NTPase 1" evidence="5">
    <location>
        <begin position="30"/>
        <end position="386"/>
    </location>
</feature>
<keyword evidence="4" id="KW-1133">Transmembrane helix</keyword>
<proteinExistence type="predicted"/>
<sequence length="1275" mass="137646">MAANPARDSAAQRAHGPYIGPMPLGETDPIFGRDAQIEELRDRLIADRIVLLYSPSGAGKTSLIEAGLRKRLADRFDVLPTARVSVPYEGANRYVTSVLHCWAARAGLKPRAGDTLLSCLARLEGPAHGGRARRLLVVLDQFEEIFTLDTTDTGAKQAFFAQLGELLGRGGSPVWALVAMREEYFSWLDAYRDLVPTRLTNTMRIDLLSREQALEALRGPAREAGVDFHEDAARQLVKDLAQVRTRDAAGQVSLREGRYVEPVQLQVVGLSLWQACFGPAGPPAGTGAITLEQVQRLDTSAALASYCNMALDAATGTRIRQRVVRDWIESQLITATNMRAQATLDAGSRNAPTAAELDILQQYHLVRAQSRQDAQWLELAHDRLIEPLRASNAQWRTQYLPHWKQLARAWALSGENPGVFGKLTSTAELDDTLLEAEDRHSEAENRFLAAYQRHRTERERARRWRMLGYALGLIGLLVLIGVAILAWQLRATKQDIARQNALFSLLGSRPAPDAALLASVEGTRGQRNHAPPEGFDFRRALVGAMNRARHIEAYLARADEQTLEVQGDAGYRVSARLGGNHWLMEITGIAPGAPTVRLDETALRNQHPEGVRVFALTGAGTLATGGQDGSVALWNVAQPARATVLLLPAGAGREGGWGPVSALSSDGQRLVAGYERGHIVVWDLAKGGDAWRHPIASARAHALRVTDVALFDQGRQLATAGRDGKARLWHLPAQANPADPFVLTTPAHELSAPADNTDWFAGYHSIAVSPDGSLAVAGTRGGRISVWRTADGELWPQALLGHDDAVVRLVFTDDRQLLSGGWDGRVIRWRLDPEHMRATRTELLDLPSQITGLALAGRDQRLYASTEQGELLQMRFDAPRHPMARIVSRRHEGAPVLLLALTGITPPLVAATEDGKLALLQAEPGKQAIRRPIDLLAPPVRALDWARRAQRLVAADDNGQVWMLRTDGTGDAILPGVMAGASTRLTISDDARLLAIRSGEPAENRRLELWRLAPDQGASRHAAPSASMASTAATLEAAACRIPLPEALSHAAYAAFRPGTAELAVTDDDGISLWQVAAADADCANAKAVMAQRFEGLPRGQITSLVFDAHGDTLVAGNYLGKVYRLALPKPLAMSATTPAAISATTPGQPVPAKATILKQDAAGVITALAAPDAPFVVAGDDHGNLFLLDPEADRPLPIPQALYRDPRQPMAALSVSDDGRWLYAAGTGIAAIWDLDMAQWRQAACAIVGGGFTPRQKAEFFTGDTPSPSACEAQ</sequence>
<dbReference type="InterPro" id="IPR050349">
    <property type="entry name" value="WD_LIS1/nudF_dynein_reg"/>
</dbReference>
<feature type="repeat" description="WD" evidence="3">
    <location>
        <begin position="698"/>
        <end position="731"/>
    </location>
</feature>
<keyword evidence="4" id="KW-0472">Membrane</keyword>
<keyword evidence="2" id="KW-0677">Repeat</keyword>
<dbReference type="Gene3D" id="2.130.10.10">
    <property type="entry name" value="YVTN repeat-like/Quinoprotein amine dehydrogenase"/>
    <property type="match status" value="3"/>
</dbReference>
<protein>
    <submittedName>
        <fullName evidence="6">High-affnity carbon uptake protein Hat/HatR</fullName>
    </submittedName>
</protein>
<gene>
    <name evidence="6" type="ORF">RR42_s0301</name>
</gene>
<feature type="repeat" description="WD" evidence="3">
    <location>
        <begin position="799"/>
        <end position="839"/>
    </location>
</feature>
<evidence type="ECO:0000256" key="3">
    <source>
        <dbReference type="PROSITE-ProRule" id="PRU00221"/>
    </source>
</evidence>
<dbReference type="InterPro" id="IPR015943">
    <property type="entry name" value="WD40/YVTN_repeat-like_dom_sf"/>
</dbReference>
<dbReference type="PROSITE" id="PS50294">
    <property type="entry name" value="WD_REPEATS_REGION"/>
    <property type="match status" value="1"/>
</dbReference>
<dbReference type="PROSITE" id="PS50082">
    <property type="entry name" value="WD_REPEATS_2"/>
    <property type="match status" value="3"/>
</dbReference>